<reference evidence="2" key="1">
    <citation type="submission" date="2020-05" db="EMBL/GenBank/DDBJ databases">
        <title>Phylogenomic resolution of chytrid fungi.</title>
        <authorList>
            <person name="Stajich J.E."/>
            <person name="Amses K."/>
            <person name="Simmons R."/>
            <person name="Seto K."/>
            <person name="Myers J."/>
            <person name="Bonds A."/>
            <person name="Quandt C.A."/>
            <person name="Barry K."/>
            <person name="Liu P."/>
            <person name="Grigoriev I."/>
            <person name="Longcore J.E."/>
            <person name="James T.Y."/>
        </authorList>
    </citation>
    <scope>NUCLEOTIDE SEQUENCE</scope>
    <source>
        <strain evidence="2">JEL0476</strain>
    </source>
</reference>
<protein>
    <submittedName>
        <fullName evidence="2">Uncharacterized protein</fullName>
    </submittedName>
</protein>
<proteinExistence type="predicted"/>
<gene>
    <name evidence="2" type="ORF">HK099_005925</name>
</gene>
<keyword evidence="3" id="KW-1185">Reference proteome</keyword>
<feature type="compositionally biased region" description="Gly residues" evidence="1">
    <location>
        <begin position="109"/>
        <end position="153"/>
    </location>
</feature>
<evidence type="ECO:0000256" key="1">
    <source>
        <dbReference type="SAM" id="MobiDB-lite"/>
    </source>
</evidence>
<sequence length="241" mass="25271">MLHNQHHELSTGEKIQNKAHHAVDKLTPGDSNTHDSTTHGIGAHDHSLRQNEHINPLGQHAGATGVGYSDKPSTSEKIQQKANIAADKVIPGHSPSYGNHGNTSTGLTGQHGGLTGNQHGGLTGNQHGGLAGQHGGLTGNQHGGLAGQHGGLTGNQHSGMAGAPVVGGMAGGHHDPKHDTHHEKKPVGTKMKEGLINAKETVKEKAQDLKHKIKHDDKHDDKLNTHSNTAHNNTTHNSTVY</sequence>
<feature type="compositionally biased region" description="Low complexity" evidence="1">
    <location>
        <begin position="225"/>
        <end position="241"/>
    </location>
</feature>
<dbReference type="Proteomes" id="UP001211065">
    <property type="component" value="Unassembled WGS sequence"/>
</dbReference>
<feature type="region of interest" description="Disordered" evidence="1">
    <location>
        <begin position="24"/>
        <end position="43"/>
    </location>
</feature>
<feature type="compositionally biased region" description="Basic and acidic residues" evidence="1">
    <location>
        <begin position="172"/>
        <end position="191"/>
    </location>
</feature>
<comment type="caution">
    <text evidence="2">The sequence shown here is derived from an EMBL/GenBank/DDBJ whole genome shotgun (WGS) entry which is preliminary data.</text>
</comment>
<evidence type="ECO:0000313" key="3">
    <source>
        <dbReference type="Proteomes" id="UP001211065"/>
    </source>
</evidence>
<organism evidence="2 3">
    <name type="scientific">Clydaea vesicula</name>
    <dbReference type="NCBI Taxonomy" id="447962"/>
    <lineage>
        <taxon>Eukaryota</taxon>
        <taxon>Fungi</taxon>
        <taxon>Fungi incertae sedis</taxon>
        <taxon>Chytridiomycota</taxon>
        <taxon>Chytridiomycota incertae sedis</taxon>
        <taxon>Chytridiomycetes</taxon>
        <taxon>Lobulomycetales</taxon>
        <taxon>Lobulomycetaceae</taxon>
        <taxon>Clydaea</taxon>
    </lineage>
</organism>
<feature type="compositionally biased region" description="Basic and acidic residues" evidence="1">
    <location>
        <begin position="32"/>
        <end position="43"/>
    </location>
</feature>
<feature type="region of interest" description="Disordered" evidence="1">
    <location>
        <begin position="92"/>
        <end position="191"/>
    </location>
</feature>
<name>A0AAD5XX99_9FUNG</name>
<evidence type="ECO:0000313" key="2">
    <source>
        <dbReference type="EMBL" id="KAJ3216294.1"/>
    </source>
</evidence>
<feature type="compositionally biased region" description="Basic and acidic residues" evidence="1">
    <location>
        <begin position="203"/>
        <end position="224"/>
    </location>
</feature>
<feature type="region of interest" description="Disordered" evidence="1">
    <location>
        <begin position="203"/>
        <end position="241"/>
    </location>
</feature>
<dbReference type="AlphaFoldDB" id="A0AAD5XX99"/>
<dbReference type="EMBL" id="JADGJW010000486">
    <property type="protein sequence ID" value="KAJ3216294.1"/>
    <property type="molecule type" value="Genomic_DNA"/>
</dbReference>
<accession>A0AAD5XX99</accession>